<keyword evidence="10" id="KW-1185">Reference proteome</keyword>
<protein>
    <submittedName>
        <fullName evidence="9">Sugar ABC transporter permease</fullName>
    </submittedName>
</protein>
<feature type="transmembrane region" description="Helical" evidence="7">
    <location>
        <begin position="77"/>
        <end position="98"/>
    </location>
</feature>
<evidence type="ECO:0000256" key="6">
    <source>
        <dbReference type="ARBA" id="ARBA00023136"/>
    </source>
</evidence>
<dbReference type="AlphaFoldDB" id="A0A5R9IZJ2"/>
<keyword evidence="3" id="KW-1003">Cell membrane</keyword>
<evidence type="ECO:0000256" key="7">
    <source>
        <dbReference type="RuleBase" id="RU363032"/>
    </source>
</evidence>
<accession>A0A5R9IZJ2</accession>
<dbReference type="GO" id="GO:0005886">
    <property type="term" value="C:plasma membrane"/>
    <property type="evidence" value="ECO:0007669"/>
    <property type="project" value="UniProtKB-SubCell"/>
</dbReference>
<dbReference type="Gene3D" id="1.10.3720.10">
    <property type="entry name" value="MetI-like"/>
    <property type="match status" value="1"/>
</dbReference>
<dbReference type="GO" id="GO:0055085">
    <property type="term" value="P:transmembrane transport"/>
    <property type="evidence" value="ECO:0007669"/>
    <property type="project" value="InterPro"/>
</dbReference>
<dbReference type="InterPro" id="IPR000515">
    <property type="entry name" value="MetI-like"/>
</dbReference>
<evidence type="ECO:0000259" key="8">
    <source>
        <dbReference type="PROSITE" id="PS50928"/>
    </source>
</evidence>
<keyword evidence="2 7" id="KW-0813">Transport</keyword>
<keyword evidence="5 7" id="KW-1133">Transmembrane helix</keyword>
<feature type="transmembrane region" description="Helical" evidence="7">
    <location>
        <begin position="167"/>
        <end position="186"/>
    </location>
</feature>
<keyword evidence="4 7" id="KW-0812">Transmembrane</keyword>
<keyword evidence="6 7" id="KW-0472">Membrane</keyword>
<evidence type="ECO:0000256" key="5">
    <source>
        <dbReference type="ARBA" id="ARBA00022989"/>
    </source>
</evidence>
<sequence length="294" mass="32778">MQAAPRRTRHAGSLAPLAFIAPAALFFAVFVLWPIADSIWVSLHDWDGVHPMRWVGIGNYVELFTDDVFWTALVNNIWWLLAYMLAPIGGLAIALFLNQNVLGMRLYKSLFFFPFVLSQVVVGLVFSWFFNGDFGLLNLGLRAIGLHGVSLLGDANWSTPATIVAGLWPQTAYCMILYLTGLTAVNGEVVEAARMDGARGWGMFWNIILPQLRPATFIAVVVSVVGALRSFDLVSIMTRGGPYDSSAVLAYYMYEQTFLSFRYGYGAAIAVVLFAIMDVYIAFFLVTMLRRERR</sequence>
<evidence type="ECO:0000256" key="2">
    <source>
        <dbReference type="ARBA" id="ARBA00022448"/>
    </source>
</evidence>
<dbReference type="Pfam" id="PF00528">
    <property type="entry name" value="BPD_transp_1"/>
    <property type="match status" value="1"/>
</dbReference>
<feature type="domain" description="ABC transmembrane type-1" evidence="8">
    <location>
        <begin position="72"/>
        <end position="286"/>
    </location>
</feature>
<evidence type="ECO:0000256" key="1">
    <source>
        <dbReference type="ARBA" id="ARBA00004651"/>
    </source>
</evidence>
<feature type="transmembrane region" description="Helical" evidence="7">
    <location>
        <begin position="207"/>
        <end position="228"/>
    </location>
</feature>
<proteinExistence type="inferred from homology"/>
<feature type="transmembrane region" description="Helical" evidence="7">
    <location>
        <begin position="12"/>
        <end position="36"/>
    </location>
</feature>
<feature type="transmembrane region" description="Helical" evidence="7">
    <location>
        <begin position="263"/>
        <end position="286"/>
    </location>
</feature>
<dbReference type="SUPFAM" id="SSF160964">
    <property type="entry name" value="MalF N-terminal region-like"/>
    <property type="match status" value="1"/>
</dbReference>
<comment type="similarity">
    <text evidence="7">Belongs to the binding-protein-dependent transport system permease family.</text>
</comment>
<dbReference type="InterPro" id="IPR035906">
    <property type="entry name" value="MetI-like_sf"/>
</dbReference>
<evidence type="ECO:0000256" key="3">
    <source>
        <dbReference type="ARBA" id="ARBA00022475"/>
    </source>
</evidence>
<reference evidence="9 10" key="1">
    <citation type="submission" date="2019-05" db="EMBL/GenBank/DDBJ databases">
        <authorList>
            <person name="Pankratov T."/>
            <person name="Grouzdev D."/>
        </authorList>
    </citation>
    <scope>NUCLEOTIDE SEQUENCE [LARGE SCALE GENOMIC DNA]</scope>
    <source>
        <strain evidence="9 10">KEBCLARHB70R</strain>
    </source>
</reference>
<organism evidence="9 10">
    <name type="scientific">Lichenicoccus roseus</name>
    <dbReference type="NCBI Taxonomy" id="2683649"/>
    <lineage>
        <taxon>Bacteria</taxon>
        <taxon>Pseudomonadati</taxon>
        <taxon>Pseudomonadota</taxon>
        <taxon>Alphaproteobacteria</taxon>
        <taxon>Acetobacterales</taxon>
        <taxon>Acetobacteraceae</taxon>
        <taxon>Lichenicoccus</taxon>
    </lineage>
</organism>
<gene>
    <name evidence="9" type="ORF">FE263_19840</name>
</gene>
<dbReference type="InterPro" id="IPR051393">
    <property type="entry name" value="ABC_transporter_permease"/>
</dbReference>
<dbReference type="PANTHER" id="PTHR30193:SF42">
    <property type="entry name" value="ABC TRANSPORTER PERMEASE PROTEIN"/>
    <property type="match status" value="1"/>
</dbReference>
<dbReference type="Proteomes" id="UP000305654">
    <property type="component" value="Unassembled WGS sequence"/>
</dbReference>
<feature type="transmembrane region" description="Helical" evidence="7">
    <location>
        <begin position="110"/>
        <end position="130"/>
    </location>
</feature>
<comment type="caution">
    <text evidence="9">The sequence shown here is derived from an EMBL/GenBank/DDBJ whole genome shotgun (WGS) entry which is preliminary data.</text>
</comment>
<dbReference type="CDD" id="cd06261">
    <property type="entry name" value="TM_PBP2"/>
    <property type="match status" value="1"/>
</dbReference>
<evidence type="ECO:0000313" key="10">
    <source>
        <dbReference type="Proteomes" id="UP000305654"/>
    </source>
</evidence>
<name>A0A5R9IZJ2_9PROT</name>
<dbReference type="PROSITE" id="PS50928">
    <property type="entry name" value="ABC_TM1"/>
    <property type="match status" value="1"/>
</dbReference>
<dbReference type="EMBL" id="VCDI01000010">
    <property type="protein sequence ID" value="TLU70900.1"/>
    <property type="molecule type" value="Genomic_DNA"/>
</dbReference>
<evidence type="ECO:0000313" key="9">
    <source>
        <dbReference type="EMBL" id="TLU70900.1"/>
    </source>
</evidence>
<dbReference type="OrthoDB" id="9773727at2"/>
<comment type="subcellular location">
    <subcellularLocation>
        <location evidence="1 7">Cell membrane</location>
        <topology evidence="1 7">Multi-pass membrane protein</topology>
    </subcellularLocation>
</comment>
<evidence type="ECO:0000256" key="4">
    <source>
        <dbReference type="ARBA" id="ARBA00022692"/>
    </source>
</evidence>
<dbReference type="PANTHER" id="PTHR30193">
    <property type="entry name" value="ABC TRANSPORTER PERMEASE PROTEIN"/>
    <property type="match status" value="1"/>
</dbReference>
<dbReference type="SUPFAM" id="SSF161098">
    <property type="entry name" value="MetI-like"/>
    <property type="match status" value="1"/>
</dbReference>